<evidence type="ECO:0000256" key="1">
    <source>
        <dbReference type="SAM" id="MobiDB-lite"/>
    </source>
</evidence>
<gene>
    <name evidence="2" type="ORF">PGLA2088_LOCUS24797</name>
</gene>
<accession>A0A813JST3</accession>
<organism evidence="2 3">
    <name type="scientific">Polarella glacialis</name>
    <name type="common">Dinoflagellate</name>
    <dbReference type="NCBI Taxonomy" id="89957"/>
    <lineage>
        <taxon>Eukaryota</taxon>
        <taxon>Sar</taxon>
        <taxon>Alveolata</taxon>
        <taxon>Dinophyceae</taxon>
        <taxon>Suessiales</taxon>
        <taxon>Suessiaceae</taxon>
        <taxon>Polarella</taxon>
    </lineage>
</organism>
<dbReference type="Proteomes" id="UP000626109">
    <property type="component" value="Unassembled WGS sequence"/>
</dbReference>
<feature type="region of interest" description="Disordered" evidence="1">
    <location>
        <begin position="12"/>
        <end position="35"/>
    </location>
</feature>
<protein>
    <submittedName>
        <fullName evidence="2">Uncharacterized protein</fullName>
    </submittedName>
</protein>
<comment type="caution">
    <text evidence="2">The sequence shown here is derived from an EMBL/GenBank/DDBJ whole genome shotgun (WGS) entry which is preliminary data.</text>
</comment>
<evidence type="ECO:0000313" key="3">
    <source>
        <dbReference type="Proteomes" id="UP000626109"/>
    </source>
</evidence>
<feature type="compositionally biased region" description="Basic and acidic residues" evidence="1">
    <location>
        <begin position="524"/>
        <end position="540"/>
    </location>
</feature>
<proteinExistence type="predicted"/>
<reference evidence="2" key="1">
    <citation type="submission" date="2021-02" db="EMBL/GenBank/DDBJ databases">
        <authorList>
            <person name="Dougan E. K."/>
            <person name="Rhodes N."/>
            <person name="Thang M."/>
            <person name="Chan C."/>
        </authorList>
    </citation>
    <scope>NUCLEOTIDE SEQUENCE</scope>
</reference>
<evidence type="ECO:0000313" key="2">
    <source>
        <dbReference type="EMBL" id="CAE8686058.1"/>
    </source>
</evidence>
<dbReference type="EMBL" id="CAJNNW010026528">
    <property type="protein sequence ID" value="CAE8686058.1"/>
    <property type="molecule type" value="Genomic_DNA"/>
</dbReference>
<feature type="region of interest" description="Disordered" evidence="1">
    <location>
        <begin position="524"/>
        <end position="587"/>
    </location>
</feature>
<dbReference type="AlphaFoldDB" id="A0A813JST3"/>
<feature type="non-terminal residue" evidence="2">
    <location>
        <position position="612"/>
    </location>
</feature>
<sequence length="612" mass="67097">PAFSCTFAAASQGNRGGECRGHRTGRRPKAPVAARDPRIVPSAEDPWVPHTVGGPTLCISLSVIRVALAGCLSRKPYSDTEKWHALQAAKQVFDEARSLAASAGRLPLTPHNAAVAAVANISNVFGVSVWILISKLHLTAEGQSLADQGKRSNLGQSEASVCLSHLGSGLEAQGQNPDGSSSEKDVGSKKFNSIISPREDAQMFRNTDKHASPCECIIELYELLWRWGHRNTASRGFAQNFGFAIPDTIVIVKGRPYAWYFISKKDGTLLRKSEGNLSLSALEKKICTQPPPGDDPDGPKKASSAVPVAVWLPMASQFPEARCHSPNADFLSASGLRKFIQGMRNTHSGIIQTFVEPHGVSNFLVRTVEFRRQTSLCVRTNRSVLNSGRGTLFDRAATFEGWDGLSSSSSRYRSHRHPHMEDLILAAGETLNRRIEQERVRQMLFLGPHQHVALHFKVTSDNMLYFIFASIISEKDVILQTRPQLLMGDPCMTEELPGAALLPGGTGRKAMPYEAAACYSARGARELAHEDDPEKAHRESSLPPIRGDASPRGRPTSGREGKALQRRPLSERRHLNKETLLPRMEMGHPQIPAVPYKTLSLAHSLEDTQQLF</sequence>
<name>A0A813JST3_POLGL</name>
<feature type="compositionally biased region" description="Basic and acidic residues" evidence="1">
    <location>
        <begin position="557"/>
        <end position="577"/>
    </location>
</feature>